<dbReference type="EMBL" id="MFQE01000011">
    <property type="protein sequence ID" value="OGH73857.1"/>
    <property type="molecule type" value="Genomic_DNA"/>
</dbReference>
<dbReference type="PANTHER" id="PTHR11839:SF18">
    <property type="entry name" value="NUDIX HYDROLASE DOMAIN-CONTAINING PROTEIN"/>
    <property type="match status" value="1"/>
</dbReference>
<evidence type="ECO:0000313" key="5">
    <source>
        <dbReference type="Proteomes" id="UP000177457"/>
    </source>
</evidence>
<comment type="cofactor">
    <cofactor evidence="1">
        <name>Mg(2+)</name>
        <dbReference type="ChEBI" id="CHEBI:18420"/>
    </cofactor>
</comment>
<sequence>MPKHLKKLSEEIIHTNPWWTCKHDVYEMPNGETGDYYYGETPGNAMIIPVLADDKIALILQFRYLQQKESIEFPCGGIRDGEAPIDTAKRELLQETGYEASDFIKIGTFQALNGMVLDECHLFLAEATEQRAQSPDASEEIEVIYRRPDEVEQMVQRNEIWDGQTLAAWAIARSHFFKQ</sequence>
<evidence type="ECO:0000259" key="3">
    <source>
        <dbReference type="PROSITE" id="PS51462"/>
    </source>
</evidence>
<keyword evidence="2" id="KW-0378">Hydrolase</keyword>
<protein>
    <recommendedName>
        <fullName evidence="3">Nudix hydrolase domain-containing protein</fullName>
    </recommendedName>
</protein>
<comment type="caution">
    <text evidence="4">The sequence shown here is derived from an EMBL/GenBank/DDBJ whole genome shotgun (WGS) entry which is preliminary data.</text>
</comment>
<dbReference type="SUPFAM" id="SSF55811">
    <property type="entry name" value="Nudix"/>
    <property type="match status" value="1"/>
</dbReference>
<organism evidence="4 5">
    <name type="scientific">Candidatus Magasanikbacteria bacterium RIFCSPHIGHO2_02_FULL_51_14</name>
    <dbReference type="NCBI Taxonomy" id="1798683"/>
    <lineage>
        <taxon>Bacteria</taxon>
        <taxon>Candidatus Magasanikiibacteriota</taxon>
    </lineage>
</organism>
<dbReference type="InterPro" id="IPR000086">
    <property type="entry name" value="NUDIX_hydrolase_dom"/>
</dbReference>
<dbReference type="STRING" id="1798683.A3C90_01275"/>
<dbReference type="GO" id="GO:0019693">
    <property type="term" value="P:ribose phosphate metabolic process"/>
    <property type="evidence" value="ECO:0007669"/>
    <property type="project" value="TreeGrafter"/>
</dbReference>
<dbReference type="Pfam" id="PF00293">
    <property type="entry name" value="NUDIX"/>
    <property type="match status" value="1"/>
</dbReference>
<evidence type="ECO:0000313" key="4">
    <source>
        <dbReference type="EMBL" id="OGH73857.1"/>
    </source>
</evidence>
<evidence type="ECO:0000256" key="1">
    <source>
        <dbReference type="ARBA" id="ARBA00001946"/>
    </source>
</evidence>
<evidence type="ECO:0000256" key="2">
    <source>
        <dbReference type="ARBA" id="ARBA00022801"/>
    </source>
</evidence>
<dbReference type="CDD" id="cd03424">
    <property type="entry name" value="NUDIX_ADPRase_Nudt5_UGPPase_Nudt14"/>
    <property type="match status" value="1"/>
</dbReference>
<feature type="domain" description="Nudix hydrolase" evidence="3">
    <location>
        <begin position="41"/>
        <end position="168"/>
    </location>
</feature>
<accession>A0A1F6MQD9</accession>
<name>A0A1F6MQD9_9BACT</name>
<dbReference type="Gene3D" id="3.90.79.10">
    <property type="entry name" value="Nucleoside Triphosphate Pyrophosphohydrolase"/>
    <property type="match status" value="1"/>
</dbReference>
<reference evidence="4 5" key="1">
    <citation type="journal article" date="2016" name="Nat. Commun.">
        <title>Thousands of microbial genomes shed light on interconnected biogeochemical processes in an aquifer system.</title>
        <authorList>
            <person name="Anantharaman K."/>
            <person name="Brown C.T."/>
            <person name="Hug L.A."/>
            <person name="Sharon I."/>
            <person name="Castelle C.J."/>
            <person name="Probst A.J."/>
            <person name="Thomas B.C."/>
            <person name="Singh A."/>
            <person name="Wilkins M.J."/>
            <person name="Karaoz U."/>
            <person name="Brodie E.L."/>
            <person name="Williams K.H."/>
            <person name="Hubbard S.S."/>
            <person name="Banfield J.F."/>
        </authorList>
    </citation>
    <scope>NUCLEOTIDE SEQUENCE [LARGE SCALE GENOMIC DNA]</scope>
</reference>
<gene>
    <name evidence="4" type="ORF">A3C90_01275</name>
</gene>
<dbReference type="Proteomes" id="UP000177457">
    <property type="component" value="Unassembled WGS sequence"/>
</dbReference>
<dbReference type="GO" id="GO:0006753">
    <property type="term" value="P:nucleoside phosphate metabolic process"/>
    <property type="evidence" value="ECO:0007669"/>
    <property type="project" value="TreeGrafter"/>
</dbReference>
<dbReference type="InterPro" id="IPR015797">
    <property type="entry name" value="NUDIX_hydrolase-like_dom_sf"/>
</dbReference>
<dbReference type="AlphaFoldDB" id="A0A1F6MQD9"/>
<dbReference type="PANTHER" id="PTHR11839">
    <property type="entry name" value="UDP/ADP-SUGAR PYROPHOSPHATASE"/>
    <property type="match status" value="1"/>
</dbReference>
<proteinExistence type="predicted"/>
<dbReference type="GO" id="GO:0016787">
    <property type="term" value="F:hydrolase activity"/>
    <property type="evidence" value="ECO:0007669"/>
    <property type="project" value="UniProtKB-KW"/>
</dbReference>
<dbReference type="PROSITE" id="PS51462">
    <property type="entry name" value="NUDIX"/>
    <property type="match status" value="1"/>
</dbReference>